<evidence type="ECO:0000313" key="2">
    <source>
        <dbReference type="Proteomes" id="UP000092651"/>
    </source>
</evidence>
<dbReference type="Proteomes" id="UP000092651">
    <property type="component" value="Unassembled WGS sequence"/>
</dbReference>
<accession>A0A1B8ZHA2</accession>
<reference evidence="1 2" key="1">
    <citation type="submission" date="2016-07" db="EMBL/GenBank/DDBJ databases">
        <authorList>
            <person name="Jeong J.-J."/>
            <person name="Kim D.W."/>
            <person name="Sang M.K."/>
            <person name="Choi I.-G."/>
            <person name="Kim K.D."/>
        </authorList>
    </citation>
    <scope>NUCLEOTIDE SEQUENCE [LARGE SCALE GENOMIC DNA]</scope>
    <source>
        <strain evidence="1 2">UTM-3</strain>
    </source>
</reference>
<sequence>MRINSHYIRNVFLQRNLYIIFLIMSSFFDAQTVSVSGNWSPVIPAITEAGNNYAGTYDNTTTTPTTITLSGTLPGSFLNLLSSSGAKMTMRYTPNPWNNSLTLSARRTGGSTTIHGVCVLCTSAINGGTTYIPISQTADVTFLTFTFSGLLGLGNSVNFADINLILQLAGVSVTVPASTYSARVVFTIVAN</sequence>
<keyword evidence="2" id="KW-1185">Reference proteome</keyword>
<evidence type="ECO:0000313" key="1">
    <source>
        <dbReference type="EMBL" id="OCA71000.1"/>
    </source>
</evidence>
<comment type="caution">
    <text evidence="1">The sequence shown here is derived from an EMBL/GenBank/DDBJ whole genome shotgun (WGS) entry which is preliminary data.</text>
</comment>
<dbReference type="EMBL" id="MAYH01000034">
    <property type="protein sequence ID" value="OCA71000.1"/>
    <property type="molecule type" value="Genomic_DNA"/>
</dbReference>
<proteinExistence type="predicted"/>
<name>A0A1B8ZHA2_9FLAO</name>
<dbReference type="AlphaFoldDB" id="A0A1B8ZHA2"/>
<organism evidence="1 2">
    <name type="scientific">Chryseobacterium artocarpi</name>
    <dbReference type="NCBI Taxonomy" id="1414727"/>
    <lineage>
        <taxon>Bacteria</taxon>
        <taxon>Pseudomonadati</taxon>
        <taxon>Bacteroidota</taxon>
        <taxon>Flavobacteriia</taxon>
        <taxon>Flavobacteriales</taxon>
        <taxon>Weeksellaceae</taxon>
        <taxon>Chryseobacterium group</taxon>
        <taxon>Chryseobacterium</taxon>
    </lineage>
</organism>
<gene>
    <name evidence="1" type="ORF">BBI01_13850</name>
</gene>
<protein>
    <submittedName>
        <fullName evidence="1">Uncharacterized protein</fullName>
    </submittedName>
</protein>